<dbReference type="AlphaFoldDB" id="W6Z6E9"/>
<reference evidence="1 2" key="1">
    <citation type="journal article" date="2013" name="PLoS Genet.">
        <title>Comparative genome structure, secondary metabolite, and effector coding capacity across Cochliobolus pathogens.</title>
        <authorList>
            <person name="Condon B.J."/>
            <person name="Leng Y."/>
            <person name="Wu D."/>
            <person name="Bushley K.E."/>
            <person name="Ohm R.A."/>
            <person name="Otillar R."/>
            <person name="Martin J."/>
            <person name="Schackwitz W."/>
            <person name="Grimwood J."/>
            <person name="MohdZainudin N."/>
            <person name="Xue C."/>
            <person name="Wang R."/>
            <person name="Manning V.A."/>
            <person name="Dhillon B."/>
            <person name="Tu Z.J."/>
            <person name="Steffenson B.J."/>
            <person name="Salamov A."/>
            <person name="Sun H."/>
            <person name="Lowry S."/>
            <person name="LaButti K."/>
            <person name="Han J."/>
            <person name="Copeland A."/>
            <person name="Lindquist E."/>
            <person name="Barry K."/>
            <person name="Schmutz J."/>
            <person name="Baker S.E."/>
            <person name="Ciuffetti L.M."/>
            <person name="Grigoriev I.V."/>
            <person name="Zhong S."/>
            <person name="Turgeon B.G."/>
        </authorList>
    </citation>
    <scope>NUCLEOTIDE SEQUENCE [LARGE SCALE GENOMIC DNA]</scope>
    <source>
        <strain evidence="1 2">ATCC 44560</strain>
    </source>
</reference>
<protein>
    <submittedName>
        <fullName evidence="1">Uncharacterized protein</fullName>
    </submittedName>
</protein>
<keyword evidence="2" id="KW-1185">Reference proteome</keyword>
<dbReference type="Proteomes" id="UP000054032">
    <property type="component" value="Unassembled WGS sequence"/>
</dbReference>
<name>W6Z6E9_COCMI</name>
<dbReference type="GeneID" id="19128596"/>
<evidence type="ECO:0000313" key="2">
    <source>
        <dbReference type="Proteomes" id="UP000054032"/>
    </source>
</evidence>
<proteinExistence type="predicted"/>
<sequence>PHNTLAATMQLGSPKQSDTIAAHTNGRATIGPATAPSSRDTSFPYWPRCLGVLHRPATFASTNPIAPPHYFCHFRCCCIATIPCSTTRITYDQSRCTSPDTLPLALHLQGSVRRYVQVQQRAGCCSEQQERNPACYDNGHNLFNNLHIYVSTNTKFVAVHYVHTIDTSLLLSLYLCTRCIECIRLVVGPFHPAIYKQRIVARNANKMETGAASPPPQQPSGPQC</sequence>
<dbReference type="HOGENOM" id="CLU_1237568_0_0_1"/>
<accession>W6Z6E9</accession>
<dbReference type="RefSeq" id="XP_007687887.1">
    <property type="nucleotide sequence ID" value="XM_007689697.1"/>
</dbReference>
<dbReference type="KEGG" id="bor:COCMIDRAFT_95157"/>
<organism evidence="1 2">
    <name type="scientific">Bipolaris oryzae ATCC 44560</name>
    <dbReference type="NCBI Taxonomy" id="930090"/>
    <lineage>
        <taxon>Eukaryota</taxon>
        <taxon>Fungi</taxon>
        <taxon>Dikarya</taxon>
        <taxon>Ascomycota</taxon>
        <taxon>Pezizomycotina</taxon>
        <taxon>Dothideomycetes</taxon>
        <taxon>Pleosporomycetidae</taxon>
        <taxon>Pleosporales</taxon>
        <taxon>Pleosporineae</taxon>
        <taxon>Pleosporaceae</taxon>
        <taxon>Bipolaris</taxon>
    </lineage>
</organism>
<evidence type="ECO:0000313" key="1">
    <source>
        <dbReference type="EMBL" id="EUC45570.1"/>
    </source>
</evidence>
<gene>
    <name evidence="1" type="ORF">COCMIDRAFT_95157</name>
</gene>
<feature type="non-terminal residue" evidence="1">
    <location>
        <position position="1"/>
    </location>
</feature>
<dbReference type="EMBL" id="KI963981">
    <property type="protein sequence ID" value="EUC45570.1"/>
    <property type="molecule type" value="Genomic_DNA"/>
</dbReference>